<dbReference type="SUPFAM" id="SSF53335">
    <property type="entry name" value="S-adenosyl-L-methionine-dependent methyltransferases"/>
    <property type="match status" value="1"/>
</dbReference>
<dbReference type="PIRSF" id="PIRSF003078">
    <property type="entry name" value="GidB"/>
    <property type="match status" value="1"/>
</dbReference>
<gene>
    <name evidence="6 7" type="primary">rsmG</name>
    <name evidence="7" type="ORF">FRC98_20225</name>
</gene>
<keyword evidence="4 6" id="KW-0808">Transferase</keyword>
<evidence type="ECO:0000256" key="1">
    <source>
        <dbReference type="ARBA" id="ARBA00022490"/>
    </source>
</evidence>
<dbReference type="Proteomes" id="UP000321412">
    <property type="component" value="Unassembled WGS sequence"/>
</dbReference>
<dbReference type="AlphaFoldDB" id="A0A5C6X2L5"/>
<feature type="binding site" evidence="6">
    <location>
        <position position="78"/>
    </location>
    <ligand>
        <name>S-adenosyl-L-methionine</name>
        <dbReference type="ChEBI" id="CHEBI:59789"/>
    </ligand>
</feature>
<dbReference type="RefSeq" id="WP_146983392.1">
    <property type="nucleotide sequence ID" value="NZ_VOSM01000019.1"/>
</dbReference>
<comment type="subcellular location">
    <subcellularLocation>
        <location evidence="6">Cytoplasm</location>
    </subcellularLocation>
</comment>
<keyword evidence="3 6" id="KW-0489">Methyltransferase</keyword>
<dbReference type="InterPro" id="IPR003682">
    <property type="entry name" value="rRNA_ssu_MeTfrase_G"/>
</dbReference>
<organism evidence="7 8">
    <name type="scientific">Lujinxingia vulgaris</name>
    <dbReference type="NCBI Taxonomy" id="2600176"/>
    <lineage>
        <taxon>Bacteria</taxon>
        <taxon>Deltaproteobacteria</taxon>
        <taxon>Bradymonadales</taxon>
        <taxon>Lujinxingiaceae</taxon>
        <taxon>Lujinxingia</taxon>
    </lineage>
</organism>
<keyword evidence="2 6" id="KW-0698">rRNA processing</keyword>
<keyword evidence="5 6" id="KW-0949">S-adenosyl-L-methionine</keyword>
<evidence type="ECO:0000313" key="8">
    <source>
        <dbReference type="Proteomes" id="UP000321412"/>
    </source>
</evidence>
<evidence type="ECO:0000256" key="2">
    <source>
        <dbReference type="ARBA" id="ARBA00022552"/>
    </source>
</evidence>
<dbReference type="EC" id="2.1.1.-" evidence="6"/>
<dbReference type="EMBL" id="VOSM01000019">
    <property type="protein sequence ID" value="TXD33734.1"/>
    <property type="molecule type" value="Genomic_DNA"/>
</dbReference>
<dbReference type="Gene3D" id="3.40.50.150">
    <property type="entry name" value="Vaccinia Virus protein VP39"/>
    <property type="match status" value="1"/>
</dbReference>
<dbReference type="OrthoDB" id="9808773at2"/>
<sequence>MNDVERFCAARGLPVDARSLERLEQYVGLLLQFNEAMNLIGPMDRQEVIDELIIDSLVAAEARQPAGPILDVGTGAGLPGMVLKIVYSDLPIMLVEPRRKRATFLKIVTHRLGLSDVSIRNERIEEVEGAGFDYVISKAFQAPVQWLETARPFVAPGGAVVCMARERDRPELSERAAQLDLTLAGTAAGAGEGDELRVSFAFEAPRQG</sequence>
<accession>A0A5C6X2L5</accession>
<reference evidence="7 8" key="1">
    <citation type="submission" date="2019-08" db="EMBL/GenBank/DDBJ databases">
        <title>Bradymonadales sp. TMQ4.</title>
        <authorList>
            <person name="Liang Q."/>
        </authorList>
    </citation>
    <scope>NUCLEOTIDE SEQUENCE [LARGE SCALE GENOMIC DNA]</scope>
    <source>
        <strain evidence="7 8">TMQ4</strain>
    </source>
</reference>
<dbReference type="PANTHER" id="PTHR31760:SF0">
    <property type="entry name" value="S-ADENOSYL-L-METHIONINE-DEPENDENT METHYLTRANSFERASES SUPERFAMILY PROTEIN"/>
    <property type="match status" value="1"/>
</dbReference>
<feature type="binding site" evidence="6">
    <location>
        <begin position="124"/>
        <end position="125"/>
    </location>
    <ligand>
        <name>S-adenosyl-L-methionine</name>
        <dbReference type="ChEBI" id="CHEBI:59789"/>
    </ligand>
</feature>
<protein>
    <recommendedName>
        <fullName evidence="6">Ribosomal RNA small subunit methyltransferase G</fullName>
        <ecNumber evidence="6">2.1.1.-</ecNumber>
    </recommendedName>
    <alternativeName>
        <fullName evidence="6">16S rRNA 7-methylguanosine methyltransferase</fullName>
        <shortName evidence="6">16S rRNA m7G methyltransferase</shortName>
    </alternativeName>
</protein>
<dbReference type="CDD" id="cd02440">
    <property type="entry name" value="AdoMet_MTases"/>
    <property type="match status" value="1"/>
</dbReference>
<name>A0A5C6X2L5_9DELT</name>
<feature type="binding site" evidence="6">
    <location>
        <position position="138"/>
    </location>
    <ligand>
        <name>S-adenosyl-L-methionine</name>
        <dbReference type="ChEBI" id="CHEBI:59789"/>
    </ligand>
</feature>
<comment type="caution">
    <text evidence="6">Lacks conserved residue(s) required for the propagation of feature annotation.</text>
</comment>
<evidence type="ECO:0000256" key="4">
    <source>
        <dbReference type="ARBA" id="ARBA00022679"/>
    </source>
</evidence>
<comment type="function">
    <text evidence="6">Specifically methylates the N7 position of a guanine in 16S rRNA.</text>
</comment>
<evidence type="ECO:0000256" key="6">
    <source>
        <dbReference type="HAMAP-Rule" id="MF_00074"/>
    </source>
</evidence>
<dbReference type="GO" id="GO:0070043">
    <property type="term" value="F:rRNA (guanine-N7-)-methyltransferase activity"/>
    <property type="evidence" value="ECO:0007669"/>
    <property type="project" value="UniProtKB-UniRule"/>
</dbReference>
<dbReference type="Pfam" id="PF02527">
    <property type="entry name" value="GidB"/>
    <property type="match status" value="1"/>
</dbReference>
<dbReference type="GO" id="GO:0005829">
    <property type="term" value="C:cytosol"/>
    <property type="evidence" value="ECO:0007669"/>
    <property type="project" value="TreeGrafter"/>
</dbReference>
<evidence type="ECO:0000313" key="7">
    <source>
        <dbReference type="EMBL" id="TXD33734.1"/>
    </source>
</evidence>
<evidence type="ECO:0000256" key="5">
    <source>
        <dbReference type="ARBA" id="ARBA00022691"/>
    </source>
</evidence>
<dbReference type="PANTHER" id="PTHR31760">
    <property type="entry name" value="S-ADENOSYL-L-METHIONINE-DEPENDENT METHYLTRANSFERASES SUPERFAMILY PROTEIN"/>
    <property type="match status" value="1"/>
</dbReference>
<feature type="binding site" evidence="6">
    <location>
        <position position="73"/>
    </location>
    <ligand>
        <name>S-adenosyl-L-methionine</name>
        <dbReference type="ChEBI" id="CHEBI:59789"/>
    </ligand>
</feature>
<keyword evidence="8" id="KW-1185">Reference proteome</keyword>
<dbReference type="HAMAP" id="MF_00074">
    <property type="entry name" value="16SrRNA_methyltr_G"/>
    <property type="match status" value="1"/>
</dbReference>
<dbReference type="InterPro" id="IPR029063">
    <property type="entry name" value="SAM-dependent_MTases_sf"/>
</dbReference>
<proteinExistence type="inferred from homology"/>
<comment type="similarity">
    <text evidence="6">Belongs to the methyltransferase superfamily. RNA methyltransferase RsmG family.</text>
</comment>
<evidence type="ECO:0000256" key="3">
    <source>
        <dbReference type="ARBA" id="ARBA00022603"/>
    </source>
</evidence>
<comment type="caution">
    <text evidence="7">The sequence shown here is derived from an EMBL/GenBank/DDBJ whole genome shotgun (WGS) entry which is preliminary data.</text>
</comment>
<keyword evidence="1 6" id="KW-0963">Cytoplasm</keyword>
<dbReference type="NCBIfam" id="TIGR00138">
    <property type="entry name" value="rsmG_gidB"/>
    <property type="match status" value="1"/>
</dbReference>